<dbReference type="Gene3D" id="3.20.20.140">
    <property type="entry name" value="Metal-dependent hydrolases"/>
    <property type="match status" value="1"/>
</dbReference>
<dbReference type="GO" id="GO:0046872">
    <property type="term" value="F:metal ion binding"/>
    <property type="evidence" value="ECO:0007669"/>
    <property type="project" value="UniProtKB-KW"/>
</dbReference>
<dbReference type="RefSeq" id="WP_120952698.1">
    <property type="nucleotide sequence ID" value="NZ_RBIR01000003.1"/>
</dbReference>
<evidence type="ECO:0000259" key="8">
    <source>
        <dbReference type="Pfam" id="PF01979"/>
    </source>
</evidence>
<comment type="similarity">
    <text evidence="1 5">Belongs to the metallo-dependent hydrolases superfamily. NagA family.</text>
</comment>
<dbReference type="Gene3D" id="2.30.40.10">
    <property type="entry name" value="Urease, subunit C, domain 1"/>
    <property type="match status" value="1"/>
</dbReference>
<evidence type="ECO:0000256" key="2">
    <source>
        <dbReference type="ARBA" id="ARBA00022723"/>
    </source>
</evidence>
<dbReference type="GO" id="GO:0006046">
    <property type="term" value="P:N-acetylglucosamine catabolic process"/>
    <property type="evidence" value="ECO:0007669"/>
    <property type="project" value="TreeGrafter"/>
</dbReference>
<keyword evidence="2 7" id="KW-0479">Metal-binding</keyword>
<feature type="binding site" evidence="6">
    <location>
        <begin position="250"/>
        <end position="251"/>
    </location>
    <ligand>
        <name>substrate</name>
    </ligand>
</feature>
<dbReference type="AlphaFoldDB" id="A0A495ETD5"/>
<feature type="binding site" evidence="7">
    <location>
        <position position="209"/>
    </location>
    <ligand>
        <name>Zn(2+)</name>
        <dbReference type="ChEBI" id="CHEBI:29105"/>
    </ligand>
</feature>
<evidence type="ECO:0000313" key="9">
    <source>
        <dbReference type="EMBL" id="RKR20042.1"/>
    </source>
</evidence>
<evidence type="ECO:0000256" key="6">
    <source>
        <dbReference type="PIRSR" id="PIRSR038994-2"/>
    </source>
</evidence>
<feature type="binding site" evidence="7">
    <location>
        <position position="143"/>
    </location>
    <ligand>
        <name>Zn(2+)</name>
        <dbReference type="ChEBI" id="CHEBI:29105"/>
    </ligand>
</feature>
<dbReference type="OrthoDB" id="9776488at2"/>
<feature type="binding site" evidence="6">
    <location>
        <position position="285"/>
    </location>
    <ligand>
        <name>substrate</name>
    </ligand>
</feature>
<keyword evidence="4 5" id="KW-0119">Carbohydrate metabolism</keyword>
<evidence type="ECO:0000313" key="10">
    <source>
        <dbReference type="Proteomes" id="UP000276055"/>
    </source>
</evidence>
<evidence type="ECO:0000256" key="7">
    <source>
        <dbReference type="PIRSR" id="PIRSR038994-3"/>
    </source>
</evidence>
<feature type="binding site" evidence="6">
    <location>
        <position position="258"/>
    </location>
    <ligand>
        <name>substrate</name>
    </ligand>
</feature>
<dbReference type="InterPro" id="IPR003764">
    <property type="entry name" value="GlcNAc_6-P_deAcase"/>
</dbReference>
<dbReference type="InterPro" id="IPR011059">
    <property type="entry name" value="Metal-dep_hydrolase_composite"/>
</dbReference>
<evidence type="ECO:0000256" key="1">
    <source>
        <dbReference type="ARBA" id="ARBA00010716"/>
    </source>
</evidence>
<dbReference type="PANTHER" id="PTHR11113">
    <property type="entry name" value="N-ACETYLGLUCOSAMINE-6-PHOSPHATE DEACETYLASE"/>
    <property type="match status" value="1"/>
</dbReference>
<dbReference type="GO" id="GO:0008448">
    <property type="term" value="F:N-acetylglucosamine-6-phosphate deacetylase activity"/>
    <property type="evidence" value="ECO:0007669"/>
    <property type="project" value="InterPro"/>
</dbReference>
<feature type="binding site" evidence="6">
    <location>
        <begin position="342"/>
        <end position="344"/>
    </location>
    <ligand>
        <name>substrate</name>
    </ligand>
</feature>
<comment type="caution">
    <text evidence="9">The sequence shown here is derived from an EMBL/GenBank/DDBJ whole genome shotgun (WGS) entry which is preliminary data.</text>
</comment>
<dbReference type="SUPFAM" id="SSF51556">
    <property type="entry name" value="Metallo-dependent hydrolases"/>
    <property type="match status" value="1"/>
</dbReference>
<proteinExistence type="inferred from homology"/>
<evidence type="ECO:0000256" key="5">
    <source>
        <dbReference type="PIRNR" id="PIRNR038994"/>
    </source>
</evidence>
<comment type="cofactor">
    <cofactor evidence="7">
        <name>a divalent metal cation</name>
        <dbReference type="ChEBI" id="CHEBI:60240"/>
    </cofactor>
    <text evidence="7">Binds 1 divalent metal cation per subunit.</text>
</comment>
<feature type="binding site" evidence="7">
    <location>
        <position position="247"/>
    </location>
    <ligand>
        <name>Zn(2+)</name>
        <dbReference type="ChEBI" id="CHEBI:29105"/>
    </ligand>
</feature>
<dbReference type="InterPro" id="IPR006680">
    <property type="entry name" value="Amidohydro-rel"/>
</dbReference>
<dbReference type="SUPFAM" id="SSF51338">
    <property type="entry name" value="Composite domain of metallo-dependent hydrolases"/>
    <property type="match status" value="1"/>
</dbReference>
<evidence type="ECO:0000256" key="4">
    <source>
        <dbReference type="ARBA" id="ARBA00023277"/>
    </source>
</evidence>
<dbReference type="NCBIfam" id="TIGR00221">
    <property type="entry name" value="nagA"/>
    <property type="match status" value="1"/>
</dbReference>
<accession>A0A495ETD5</accession>
<dbReference type="PIRSF" id="PIRSF038994">
    <property type="entry name" value="NagA"/>
    <property type="match status" value="1"/>
</dbReference>
<feature type="domain" description="Amidohydrolase-related" evidence="8">
    <location>
        <begin position="69"/>
        <end position="413"/>
    </location>
</feature>
<dbReference type="PANTHER" id="PTHR11113:SF14">
    <property type="entry name" value="N-ACETYLGLUCOSAMINE-6-PHOSPHATE DEACETYLASE"/>
    <property type="match status" value="1"/>
</dbReference>
<dbReference type="Pfam" id="PF01979">
    <property type="entry name" value="Amidohydro_1"/>
    <property type="match status" value="1"/>
</dbReference>
<reference evidence="9 10" key="1">
    <citation type="submission" date="2018-10" db="EMBL/GenBank/DDBJ databases">
        <title>Genomic Encyclopedia of Type Strains, Phase IV (KMG-IV): sequencing the most valuable type-strain genomes for metagenomic binning, comparative biology and taxonomic classification.</title>
        <authorList>
            <person name="Goeker M."/>
        </authorList>
    </citation>
    <scope>NUCLEOTIDE SEQUENCE [LARGE SCALE GENOMIC DNA]</scope>
    <source>
        <strain evidence="9 10">DSM 25586</strain>
    </source>
</reference>
<sequence length="418" mass="42307">MIPSFEDREAAGAPAYLLRGTLLTDGAVTPDAVVAVHDGRIAYAGPCSGFDAARFPGSEEVPLPAGSSLLPGLVDLHCHGAAGGGFPTGDDRACREAVDFLHRSGTTSLLASLVTAPGDELLRSLGVLKVLAAEGLIAGVHSEGPFLSSDRCGAQNPRWLRDPDPELLRDMLAAAGGALQTMTYAPELPGSDELLRILTDHGVTPSLGHTDADARLAAASLADAADLIGRAAAGGGFGAQARPTVTHLFNGMPPLHHRNPGPVAACLRLAAAGTVVVELVGDGVHLDPGTVRMVFELVGAAGIALVTYSMAATGLPDGDYQLGTSDVVVHDGVATLRSNGVLAGGTATLLEVVRTTIAAGVSPADAVMAATLVPARVLGLEAEIGGLRAGMRADVVAVDPDFQLVTVLRGGQILDAPA</sequence>
<organism evidence="9 10">
    <name type="scientific">Arthrobacter oryzae</name>
    <dbReference type="NCBI Taxonomy" id="409290"/>
    <lineage>
        <taxon>Bacteria</taxon>
        <taxon>Bacillati</taxon>
        <taxon>Actinomycetota</taxon>
        <taxon>Actinomycetes</taxon>
        <taxon>Micrococcales</taxon>
        <taxon>Micrococcaceae</taxon>
        <taxon>Arthrobacter</taxon>
    </lineage>
</organism>
<name>A0A495ETD5_9MICC</name>
<dbReference type="Proteomes" id="UP000276055">
    <property type="component" value="Unassembled WGS sequence"/>
</dbReference>
<dbReference type="EMBL" id="RBIR01000003">
    <property type="protein sequence ID" value="RKR20042.1"/>
    <property type="molecule type" value="Genomic_DNA"/>
</dbReference>
<dbReference type="InterPro" id="IPR032466">
    <property type="entry name" value="Metal_Hydrolase"/>
</dbReference>
<gene>
    <name evidence="9" type="ORF">C8D78_1854</name>
</gene>
<protein>
    <submittedName>
        <fullName evidence="9">N-acetylglucosamine 6-phosphate deacetylase</fullName>
    </submittedName>
</protein>
<evidence type="ECO:0000256" key="3">
    <source>
        <dbReference type="ARBA" id="ARBA00022801"/>
    </source>
</evidence>
<keyword evidence="3 5" id="KW-0378">Hydrolase</keyword>
<feature type="binding site" evidence="6">
    <location>
        <position position="154"/>
    </location>
    <ligand>
        <name>substrate</name>
    </ligand>
</feature>